<dbReference type="AlphaFoldDB" id="B0E5R1"/>
<dbReference type="Pfam" id="PF06664">
    <property type="entry name" value="WLS-like_TM"/>
    <property type="match status" value="1"/>
</dbReference>
<feature type="transmembrane region" description="Helical" evidence="5">
    <location>
        <begin position="159"/>
        <end position="187"/>
    </location>
</feature>
<evidence type="ECO:0000256" key="1">
    <source>
        <dbReference type="ARBA" id="ARBA00004141"/>
    </source>
</evidence>
<dbReference type="RefSeq" id="XP_001733736.1">
    <property type="nucleotide sequence ID" value="XM_001733684.1"/>
</dbReference>
<evidence type="ECO:0000313" key="7">
    <source>
        <dbReference type="EMBL" id="EDR30157.1"/>
    </source>
</evidence>
<dbReference type="OMA" id="ISLLMYN"/>
<comment type="subcellular location">
    <subcellularLocation>
        <location evidence="1">Membrane</location>
        <topology evidence="1">Multi-pass membrane protein</topology>
    </subcellularLocation>
</comment>
<protein>
    <recommendedName>
        <fullName evidence="6">Wntless-like transmembrane domain-containing protein</fullName>
    </recommendedName>
</protein>
<dbReference type="EMBL" id="DS547824">
    <property type="protein sequence ID" value="EDR30157.1"/>
    <property type="molecule type" value="Genomic_DNA"/>
</dbReference>
<dbReference type="InterPro" id="IPR047843">
    <property type="entry name" value="WLS-like_TM"/>
</dbReference>
<keyword evidence="3 5" id="KW-1133">Transmembrane helix</keyword>
<keyword evidence="2 5" id="KW-0812">Transmembrane</keyword>
<organism evidence="8">
    <name type="scientific">Entamoeba dispar (strain ATCC PRA-260 / SAW760)</name>
    <dbReference type="NCBI Taxonomy" id="370354"/>
    <lineage>
        <taxon>Eukaryota</taxon>
        <taxon>Amoebozoa</taxon>
        <taxon>Evosea</taxon>
        <taxon>Archamoebae</taxon>
        <taxon>Mastigamoebida</taxon>
        <taxon>Entamoebidae</taxon>
        <taxon>Entamoeba</taxon>
    </lineage>
</organism>
<feature type="transmembrane region" description="Helical" evidence="5">
    <location>
        <begin position="199"/>
        <end position="220"/>
    </location>
</feature>
<dbReference type="eggNOG" id="ENOG502R16Q">
    <property type="taxonomic scope" value="Eukaryota"/>
</dbReference>
<feature type="transmembrane region" description="Helical" evidence="5">
    <location>
        <begin position="16"/>
        <end position="38"/>
    </location>
</feature>
<dbReference type="GO" id="GO:0016020">
    <property type="term" value="C:membrane"/>
    <property type="evidence" value="ECO:0007669"/>
    <property type="project" value="UniProtKB-SubCell"/>
</dbReference>
<feature type="domain" description="Wntless-like transmembrane" evidence="6">
    <location>
        <begin position="167"/>
        <end position="371"/>
    </location>
</feature>
<evidence type="ECO:0000313" key="8">
    <source>
        <dbReference type="Proteomes" id="UP000008076"/>
    </source>
</evidence>
<sequence length="467" mass="53248">MNDNNSHSILYEKRKVVSCIIAIIICISVILTFISVIINPTKQILIPLKSFQPTDKAEITLKINDLLPFHSFLDIYIIPNILNITLEPIHIDSSVYFLDNTVFMEKRNDFNVKCINDICEKILVASITPIREKDFIIKGNIQSKDIIKDIKIIAEYQSYLWVIIMNSVHLISLILNSIGIVVLLVIWRKTSMKSWYFEHSYLLVLLFFTILYDATYPFIYLYSGVYVLWTLQALESLFIFVLFLYYLITLICMSSKNSLNKGSILLGIGVGIGQFCCMISLLMYNGSGNIKNCTKLDQPTEAYVLISALSFTNILYIVLCGYHSYCILRNNHSFKQFAVHLLFSIPVGIILVFTTYNYYYFSLVPPVSFKLATTLSSEILLIGLYALNFGTYSLNNVEYKLVNSEIPIEDNEPSSLSRKSFDFSSRPLVSATLQEPNKSLQSNSVPKSDISKEEVQTDFVGNEEIIL</sequence>
<dbReference type="VEuPathDB" id="AmoebaDB:EDI_013770"/>
<dbReference type="OrthoDB" id="28020at2759"/>
<dbReference type="Proteomes" id="UP000008076">
    <property type="component" value="Unassembled WGS sequence"/>
</dbReference>
<name>B0E5R1_ENTDS</name>
<feature type="transmembrane region" description="Helical" evidence="5">
    <location>
        <begin position="337"/>
        <end position="361"/>
    </location>
</feature>
<evidence type="ECO:0000259" key="6">
    <source>
        <dbReference type="Pfam" id="PF06664"/>
    </source>
</evidence>
<keyword evidence="8" id="KW-1185">Reference proteome</keyword>
<keyword evidence="4 5" id="KW-0472">Membrane</keyword>
<proteinExistence type="predicted"/>
<feature type="transmembrane region" description="Helical" evidence="5">
    <location>
        <begin position="367"/>
        <end position="387"/>
    </location>
</feature>
<feature type="transmembrane region" description="Helical" evidence="5">
    <location>
        <begin position="226"/>
        <end position="252"/>
    </location>
</feature>
<feature type="transmembrane region" description="Helical" evidence="5">
    <location>
        <begin position="304"/>
        <end position="325"/>
    </location>
</feature>
<evidence type="ECO:0000256" key="2">
    <source>
        <dbReference type="ARBA" id="ARBA00022692"/>
    </source>
</evidence>
<accession>B0E5R1</accession>
<dbReference type="KEGG" id="edi:EDI_013770"/>
<evidence type="ECO:0000256" key="4">
    <source>
        <dbReference type="ARBA" id="ARBA00023136"/>
    </source>
</evidence>
<gene>
    <name evidence="7" type="ORF">EDI_013770</name>
</gene>
<dbReference type="GeneID" id="5878605"/>
<evidence type="ECO:0000256" key="5">
    <source>
        <dbReference type="SAM" id="Phobius"/>
    </source>
</evidence>
<evidence type="ECO:0000256" key="3">
    <source>
        <dbReference type="ARBA" id="ARBA00022989"/>
    </source>
</evidence>
<reference evidence="8" key="1">
    <citation type="submission" date="2007-12" db="EMBL/GenBank/DDBJ databases">
        <title>Annotation of Entamoeba dispar SAW760.</title>
        <authorList>
            <person name="Lorenzi H."/>
            <person name="Inman J."/>
            <person name="Schobel S."/>
            <person name="Amedeo P."/>
            <person name="Caler E."/>
        </authorList>
    </citation>
    <scope>NUCLEOTIDE SEQUENCE [LARGE SCALE GENOMIC DNA]</scope>
    <source>
        <strain evidence="8">ATCC PRA-260 / SAW760</strain>
    </source>
</reference>
<feature type="transmembrane region" description="Helical" evidence="5">
    <location>
        <begin position="264"/>
        <end position="284"/>
    </location>
</feature>